<accession>A0A0C4DJP6</accession>
<name>A0A0C4DJP6_FUSOF</name>
<proteinExistence type="predicted"/>
<dbReference type="Proteomes" id="UP000002489">
    <property type="component" value="Unassembled WGS sequence"/>
</dbReference>
<organism evidence="1 2">
    <name type="scientific">Fusarium oxysporum (strain Fo5176)</name>
    <name type="common">Fusarium vascular wilt</name>
    <dbReference type="NCBI Taxonomy" id="660025"/>
    <lineage>
        <taxon>Eukaryota</taxon>
        <taxon>Fungi</taxon>
        <taxon>Dikarya</taxon>
        <taxon>Ascomycota</taxon>
        <taxon>Pezizomycotina</taxon>
        <taxon>Sordariomycetes</taxon>
        <taxon>Hypocreomycetidae</taxon>
        <taxon>Hypocreales</taxon>
        <taxon>Nectriaceae</taxon>
        <taxon>Fusarium</taxon>
        <taxon>Fusarium oxysporum species complex</taxon>
    </lineage>
</organism>
<gene>
    <name evidence="1" type="primary">28958435</name>
</gene>
<protein>
    <submittedName>
        <fullName evidence="1">Uncharacterized protein</fullName>
    </submittedName>
</protein>
<reference evidence="1" key="2">
    <citation type="submission" date="2025-08" db="UniProtKB">
        <authorList>
            <consortium name="EnsemblFungi"/>
        </authorList>
    </citation>
    <scope>IDENTIFICATION</scope>
    <source>
        <strain evidence="1">4287 / CBS 123668 / FGSC 9935 / NRRL 34936</strain>
    </source>
</reference>
<evidence type="ECO:0000313" key="2">
    <source>
        <dbReference type="Proteomes" id="UP000002489"/>
    </source>
</evidence>
<reference evidence="2" key="1">
    <citation type="journal article" date="2012" name="Mol. Plant Microbe Interact.">
        <title>A highly conserved effector in Fusarium oxysporum is required for full virulence on Arabidopsis.</title>
        <authorList>
            <person name="Thatcher L.F."/>
            <person name="Gardiner D.M."/>
            <person name="Kazan K."/>
            <person name="Manners J."/>
        </authorList>
    </citation>
    <scope>NUCLEOTIDE SEQUENCE [LARGE SCALE GENOMIC DNA]</scope>
    <source>
        <strain evidence="2">Fo5176</strain>
    </source>
</reference>
<dbReference type="VEuPathDB" id="FungiDB:FOXG_17699"/>
<dbReference type="SUPFAM" id="SSF54593">
    <property type="entry name" value="Glyoxalase/Bleomycin resistance protein/Dihydroxybiphenyl dioxygenase"/>
    <property type="match status" value="1"/>
</dbReference>
<dbReference type="InterPro" id="IPR029068">
    <property type="entry name" value="Glyas_Bleomycin-R_OHBP_Dase"/>
</dbReference>
<dbReference type="AlphaFoldDB" id="A0A0C4DJP6"/>
<dbReference type="Gene3D" id="3.10.180.10">
    <property type="entry name" value="2,3-Dihydroxybiphenyl 1,2-Dioxygenase, domain 1"/>
    <property type="match status" value="1"/>
</dbReference>
<dbReference type="PANTHER" id="PTHR36503">
    <property type="entry name" value="BLR2520 PROTEIN"/>
    <property type="match status" value="1"/>
</dbReference>
<dbReference type="EnsemblFungi" id="FOXG_17699T0">
    <property type="protein sequence ID" value="FOXG_17699P0"/>
    <property type="gene ID" value="FOXG_17699"/>
</dbReference>
<dbReference type="PANTHER" id="PTHR36503:SF2">
    <property type="entry name" value="BLR2408 PROTEIN"/>
    <property type="match status" value="1"/>
</dbReference>
<evidence type="ECO:0000313" key="1">
    <source>
        <dbReference type="EnsemblFungi" id="FOXG_17699P0"/>
    </source>
</evidence>
<sequence>MQSDKPNPPSFYLNIHTADPEAGLAFYTAIGFTHIKEYSDDKTKALRLPEPNQTICLMIHTNARFKEFIRSGTQIVDAAKSTEALFSIAVESKQSVDSGVTKAVEAGGIADPYMLPNYGSECGMYTRSFADLDGHMWELVAMVGSCGENKQDC</sequence>